<dbReference type="InterPro" id="IPR004027">
    <property type="entry name" value="SEC_C_motif"/>
</dbReference>
<sequence length="602" mass="65589">MRKPDLKANDICTCGSRRTYGECHQPIYEAAKGKAVAVAQEIYAREWGVNSDHYGAEGLYAALASELVAAGRISRVLDIGCGLGQGLEALSEAVHGPDRLIAGVDENPYCLAAAATRLRLPAEAVASPRVTSKLGLKLYDTVPAATPIAVQGDLVLVQANVLVSDRPFEKWLRANGQFDAITLWFTGGHKARSLTKVAERIEAESDEDFRWAIEDQVMEIAIRHLRAGGLIQIVTRATGDVEALRLELECHRRDAIVDFPVELVGVKAYPYAEPTASGAIVVGSACGVSVTGQRAAFSTLLRAREVSTEAATAELFKRVNRTPFNIAPERGPELSEAVFGSGDWTLNPRASKADFWAVPEDKAVYLTWAGLGSLWSVAFVTYSIIDAASAASREAGLKDAAAINIGQLWHDLNLQGYVDYAKLLIKKDSPWPPGLGMPDPDAPLSSPQGRLNNLFYGALSWILLHEIGHAHLEHIPYLSASDMVRQEVQADDFATEWVLNEAGAGLDREFRVFMVITALAWLFLFEQAGGQDTQHPPAIRRFAAAARSFNLGERSVAYENGYYVLKALFDPRGSVPPKRPTPRQAFEAIAKRLEELFPARGE</sequence>
<dbReference type="InterPro" id="IPR019504">
    <property type="entry name" value="Peptidase_U49_Lit_pept"/>
</dbReference>
<organism evidence="1 2">
    <name type="scientific">Ancylobacter pratisalsi</name>
    <dbReference type="NCBI Taxonomy" id="1745854"/>
    <lineage>
        <taxon>Bacteria</taxon>
        <taxon>Pseudomonadati</taxon>
        <taxon>Pseudomonadota</taxon>
        <taxon>Alphaproteobacteria</taxon>
        <taxon>Hyphomicrobiales</taxon>
        <taxon>Xanthobacteraceae</taxon>
        <taxon>Ancylobacter</taxon>
    </lineage>
</organism>
<gene>
    <name evidence="1" type="ORF">G3A50_03860</name>
</gene>
<dbReference type="Gene3D" id="3.40.50.150">
    <property type="entry name" value="Vaccinia Virus protein VP39"/>
    <property type="match status" value="1"/>
</dbReference>
<evidence type="ECO:0000313" key="2">
    <source>
        <dbReference type="Proteomes" id="UP000464751"/>
    </source>
</evidence>
<proteinExistence type="predicted"/>
<dbReference type="EMBL" id="CP048630">
    <property type="protein sequence ID" value="QIB36068.1"/>
    <property type="molecule type" value="Genomic_DNA"/>
</dbReference>
<dbReference type="Pfam" id="PF10463">
    <property type="entry name" value="Peptidase_U49"/>
    <property type="match status" value="1"/>
</dbReference>
<reference evidence="1 2" key="1">
    <citation type="submission" date="2020-02" db="EMBL/GenBank/DDBJ databases">
        <authorList>
            <person name="Li G."/>
        </authorList>
    </citation>
    <scope>NUCLEOTIDE SEQUENCE [LARGE SCALE GENOMIC DNA]</scope>
    <source>
        <strain evidence="1 2">DSM 102029</strain>
    </source>
</reference>
<evidence type="ECO:0008006" key="3">
    <source>
        <dbReference type="Google" id="ProtNLM"/>
    </source>
</evidence>
<dbReference type="RefSeq" id="WP_163077267.1">
    <property type="nucleotide sequence ID" value="NZ_CP048630.1"/>
</dbReference>
<dbReference type="Proteomes" id="UP000464751">
    <property type="component" value="Chromosome"/>
</dbReference>
<name>A0A6P1YRG5_9HYPH</name>
<dbReference type="SUPFAM" id="SSF53335">
    <property type="entry name" value="S-adenosyl-L-methionine-dependent methyltransferases"/>
    <property type="match status" value="1"/>
</dbReference>
<accession>A0A6P1YRG5</accession>
<dbReference type="KEGG" id="apra:G3A50_03860"/>
<evidence type="ECO:0000313" key="1">
    <source>
        <dbReference type="EMBL" id="QIB36068.1"/>
    </source>
</evidence>
<keyword evidence="2" id="KW-1185">Reference proteome</keyword>
<protein>
    <recommendedName>
        <fullName evidence="3">Methyltransferase domain-containing protein</fullName>
    </recommendedName>
</protein>
<dbReference type="Pfam" id="PF02810">
    <property type="entry name" value="SEC-C"/>
    <property type="match status" value="1"/>
</dbReference>
<dbReference type="AlphaFoldDB" id="A0A6P1YRG5"/>
<dbReference type="InterPro" id="IPR029063">
    <property type="entry name" value="SAM-dependent_MTases_sf"/>
</dbReference>